<keyword evidence="3 8" id="KW-0472">Membrane</keyword>
<dbReference type="SMART" id="SM00406">
    <property type="entry name" value="IGv"/>
    <property type="match status" value="1"/>
</dbReference>
<dbReference type="SUPFAM" id="SSF48726">
    <property type="entry name" value="Immunoglobulin"/>
    <property type="match status" value="1"/>
</dbReference>
<dbReference type="GO" id="GO:0050863">
    <property type="term" value="P:regulation of T cell activation"/>
    <property type="evidence" value="ECO:0007669"/>
    <property type="project" value="UniProtKB-ARBA"/>
</dbReference>
<evidence type="ECO:0000256" key="2">
    <source>
        <dbReference type="ARBA" id="ARBA00022729"/>
    </source>
</evidence>
<dbReference type="GO" id="GO:0001817">
    <property type="term" value="P:regulation of cytokine production"/>
    <property type="evidence" value="ECO:0007669"/>
    <property type="project" value="TreeGrafter"/>
</dbReference>
<proteinExistence type="predicted"/>
<dbReference type="GeneTree" id="ENSGT01030000234938"/>
<evidence type="ECO:0000256" key="5">
    <source>
        <dbReference type="ARBA" id="ARBA00023180"/>
    </source>
</evidence>
<keyword evidence="8" id="KW-1133">Transmembrane helix</keyword>
<evidence type="ECO:0000256" key="7">
    <source>
        <dbReference type="SAM" id="MobiDB-lite"/>
    </source>
</evidence>
<dbReference type="InterPro" id="IPR050504">
    <property type="entry name" value="IgSF_BTN/MOG"/>
</dbReference>
<keyword evidence="11" id="KW-1185">Reference proteome</keyword>
<dbReference type="GO" id="GO:0005102">
    <property type="term" value="F:signaling receptor binding"/>
    <property type="evidence" value="ECO:0007669"/>
    <property type="project" value="TreeGrafter"/>
</dbReference>
<evidence type="ECO:0000256" key="6">
    <source>
        <dbReference type="ARBA" id="ARBA00023319"/>
    </source>
</evidence>
<reference evidence="10" key="3">
    <citation type="submission" date="2025-09" db="UniProtKB">
        <authorList>
            <consortium name="Ensembl"/>
        </authorList>
    </citation>
    <scope>IDENTIFICATION</scope>
</reference>
<keyword evidence="4" id="KW-1015">Disulfide bond</keyword>
<organism evidence="10 11">
    <name type="scientific">Denticeps clupeoides</name>
    <name type="common">denticle herring</name>
    <dbReference type="NCBI Taxonomy" id="299321"/>
    <lineage>
        <taxon>Eukaryota</taxon>
        <taxon>Metazoa</taxon>
        <taxon>Chordata</taxon>
        <taxon>Craniata</taxon>
        <taxon>Vertebrata</taxon>
        <taxon>Euteleostomi</taxon>
        <taxon>Actinopterygii</taxon>
        <taxon>Neopterygii</taxon>
        <taxon>Teleostei</taxon>
        <taxon>Clupei</taxon>
        <taxon>Clupeiformes</taxon>
        <taxon>Denticipitoidei</taxon>
        <taxon>Denticipitidae</taxon>
        <taxon>Denticeps</taxon>
    </lineage>
</organism>
<feature type="domain" description="Ig-like" evidence="9">
    <location>
        <begin position="32"/>
        <end position="157"/>
    </location>
</feature>
<feature type="transmembrane region" description="Helical" evidence="8">
    <location>
        <begin position="159"/>
        <end position="180"/>
    </location>
</feature>
<evidence type="ECO:0000256" key="3">
    <source>
        <dbReference type="ARBA" id="ARBA00023136"/>
    </source>
</evidence>
<dbReference type="GO" id="GO:1903037">
    <property type="term" value="P:regulation of leukocyte cell-cell adhesion"/>
    <property type="evidence" value="ECO:0007669"/>
    <property type="project" value="UniProtKB-ARBA"/>
</dbReference>
<reference evidence="10" key="2">
    <citation type="submission" date="2025-08" db="UniProtKB">
        <authorList>
            <consortium name="Ensembl"/>
        </authorList>
    </citation>
    <scope>IDENTIFICATION</scope>
</reference>
<dbReference type="Pfam" id="PF07686">
    <property type="entry name" value="V-set"/>
    <property type="match status" value="1"/>
</dbReference>
<dbReference type="InterPro" id="IPR013106">
    <property type="entry name" value="Ig_V-set"/>
</dbReference>
<keyword evidence="2" id="KW-0732">Signal</keyword>
<dbReference type="Ensembl" id="ENSDCDT00010054622.1">
    <property type="protein sequence ID" value="ENSDCDP00010044519.1"/>
    <property type="gene ID" value="ENSDCDG00010027549.1"/>
</dbReference>
<feature type="transmembrane region" description="Helical" evidence="8">
    <location>
        <begin position="24"/>
        <end position="42"/>
    </location>
</feature>
<accession>A0AAY4DH97</accession>
<dbReference type="InterPro" id="IPR036179">
    <property type="entry name" value="Ig-like_dom_sf"/>
</dbReference>
<dbReference type="InterPro" id="IPR003599">
    <property type="entry name" value="Ig_sub"/>
</dbReference>
<dbReference type="Gene3D" id="2.60.40.10">
    <property type="entry name" value="Immunoglobulins"/>
    <property type="match status" value="1"/>
</dbReference>
<evidence type="ECO:0000313" key="10">
    <source>
        <dbReference type="Ensembl" id="ENSDCDP00010044519.1"/>
    </source>
</evidence>
<feature type="transmembrane region" description="Helical" evidence="8">
    <location>
        <begin position="192"/>
        <end position="215"/>
    </location>
</feature>
<evidence type="ECO:0000313" key="11">
    <source>
        <dbReference type="Proteomes" id="UP000694580"/>
    </source>
</evidence>
<evidence type="ECO:0000259" key="9">
    <source>
        <dbReference type="PROSITE" id="PS50835"/>
    </source>
</evidence>
<keyword evidence="5" id="KW-0325">Glycoprotein</keyword>
<feature type="region of interest" description="Disordered" evidence="7">
    <location>
        <begin position="218"/>
        <end position="238"/>
    </location>
</feature>
<reference evidence="10 11" key="1">
    <citation type="submission" date="2020-06" db="EMBL/GenBank/DDBJ databases">
        <authorList>
            <consortium name="Wellcome Sanger Institute Data Sharing"/>
        </authorList>
    </citation>
    <scope>NUCLEOTIDE SEQUENCE [LARGE SCALE GENOMIC DNA]</scope>
</reference>
<keyword evidence="6" id="KW-0393">Immunoglobulin domain</keyword>
<dbReference type="Proteomes" id="UP000694580">
    <property type="component" value="Chromosome 16"/>
</dbReference>
<dbReference type="InterPro" id="IPR013783">
    <property type="entry name" value="Ig-like_fold"/>
</dbReference>
<dbReference type="PANTHER" id="PTHR24100">
    <property type="entry name" value="BUTYROPHILIN"/>
    <property type="match status" value="1"/>
</dbReference>
<dbReference type="PROSITE" id="PS50835">
    <property type="entry name" value="IG_LIKE"/>
    <property type="match status" value="1"/>
</dbReference>
<dbReference type="SMART" id="SM00409">
    <property type="entry name" value="IG"/>
    <property type="match status" value="1"/>
</dbReference>
<dbReference type="GO" id="GO:0050852">
    <property type="term" value="P:T cell receptor signaling pathway"/>
    <property type="evidence" value="ECO:0007669"/>
    <property type="project" value="TreeGrafter"/>
</dbReference>
<evidence type="ECO:0000256" key="4">
    <source>
        <dbReference type="ARBA" id="ARBA00023157"/>
    </source>
</evidence>
<evidence type="ECO:0000256" key="1">
    <source>
        <dbReference type="ARBA" id="ARBA00004370"/>
    </source>
</evidence>
<protein>
    <recommendedName>
        <fullName evidence="9">Ig-like domain-containing protein</fullName>
    </recommendedName>
</protein>
<dbReference type="AlphaFoldDB" id="A0AAY4DH97"/>
<dbReference type="FunFam" id="2.60.40.10:FF:000142">
    <property type="entry name" value="V-set domain-containing T-cell activation inhibitor 1"/>
    <property type="match status" value="1"/>
</dbReference>
<sequence length="272" mass="30457">EITLINASTPVYTYFNNRADLNTVSAALPLLPVFLFTLLDIFGRFRPPGAPEAVSARVGDDVTLGCSVDSHVPPEKMEKVVWKRPHQDVIVLLYKGGEVLHDSSHERYRGRAEFFPAEIHKGNFSLRLKEVRTEDEGDFMCEVHTSLLSASTTVLLQDLGTLACCCVVCGDVVEILSWYFLPTEMFHVSVPAVLLCLLALAVTVGLSFPVGTSLWKEPPVPSRTDKDQEENRDAGKEADMRTAWTSCPVRRRRSREVTWSHPLHFSDELTAW</sequence>
<feature type="compositionally biased region" description="Basic and acidic residues" evidence="7">
    <location>
        <begin position="223"/>
        <end position="238"/>
    </location>
</feature>
<dbReference type="InterPro" id="IPR007110">
    <property type="entry name" value="Ig-like_dom"/>
</dbReference>
<evidence type="ECO:0000256" key="8">
    <source>
        <dbReference type="SAM" id="Phobius"/>
    </source>
</evidence>
<dbReference type="GO" id="GO:0009897">
    <property type="term" value="C:external side of plasma membrane"/>
    <property type="evidence" value="ECO:0007669"/>
    <property type="project" value="TreeGrafter"/>
</dbReference>
<comment type="subcellular location">
    <subcellularLocation>
        <location evidence="1">Membrane</location>
    </subcellularLocation>
</comment>
<keyword evidence="8" id="KW-0812">Transmembrane</keyword>
<dbReference type="PANTHER" id="PTHR24100:SF151">
    <property type="entry name" value="ICOS LIGAND"/>
    <property type="match status" value="1"/>
</dbReference>
<name>A0AAY4DH97_9TELE</name>